<organism evidence="1 2">
    <name type="scientific">Striga hermonthica</name>
    <name type="common">Purple witchweed</name>
    <name type="synonym">Buchnera hermonthica</name>
    <dbReference type="NCBI Taxonomy" id="68872"/>
    <lineage>
        <taxon>Eukaryota</taxon>
        <taxon>Viridiplantae</taxon>
        <taxon>Streptophyta</taxon>
        <taxon>Embryophyta</taxon>
        <taxon>Tracheophyta</taxon>
        <taxon>Spermatophyta</taxon>
        <taxon>Magnoliopsida</taxon>
        <taxon>eudicotyledons</taxon>
        <taxon>Gunneridae</taxon>
        <taxon>Pentapetalae</taxon>
        <taxon>asterids</taxon>
        <taxon>lamiids</taxon>
        <taxon>Lamiales</taxon>
        <taxon>Orobanchaceae</taxon>
        <taxon>Buchnereae</taxon>
        <taxon>Striga</taxon>
    </lineage>
</organism>
<dbReference type="AlphaFoldDB" id="A0A9N7N402"/>
<accession>A0A9N7N402</accession>
<reference evidence="1" key="1">
    <citation type="submission" date="2019-12" db="EMBL/GenBank/DDBJ databases">
        <authorList>
            <person name="Scholes J."/>
        </authorList>
    </citation>
    <scope>NUCLEOTIDE SEQUENCE</scope>
</reference>
<sequence>VQSMVISWMLNSISKEIVEAFIYKKNAKQLWDELAKRYGESNSPLKYQLQKKIATFSQGTLTVPAYYTKLKCLWDEHSCIVT</sequence>
<evidence type="ECO:0008006" key="3">
    <source>
        <dbReference type="Google" id="ProtNLM"/>
    </source>
</evidence>
<protein>
    <recommendedName>
        <fullName evidence="3">Retrotransposon gag domain-containing protein</fullName>
    </recommendedName>
</protein>
<dbReference type="PANTHER" id="PTHR37610:SF40">
    <property type="entry name" value="OS01G0909600 PROTEIN"/>
    <property type="match status" value="1"/>
</dbReference>
<comment type="caution">
    <text evidence="1">The sequence shown here is derived from an EMBL/GenBank/DDBJ whole genome shotgun (WGS) entry which is preliminary data.</text>
</comment>
<gene>
    <name evidence="1" type="ORF">SHERM_19583</name>
</gene>
<dbReference type="PANTHER" id="PTHR37610">
    <property type="entry name" value="CCHC-TYPE DOMAIN-CONTAINING PROTEIN"/>
    <property type="match status" value="1"/>
</dbReference>
<dbReference type="EMBL" id="CACSLK010021934">
    <property type="protein sequence ID" value="CAA0821968.1"/>
    <property type="molecule type" value="Genomic_DNA"/>
</dbReference>
<feature type="non-terminal residue" evidence="1">
    <location>
        <position position="1"/>
    </location>
</feature>
<dbReference type="OrthoDB" id="1725534at2759"/>
<keyword evidence="2" id="KW-1185">Reference proteome</keyword>
<proteinExistence type="predicted"/>
<name>A0A9N7N402_STRHE</name>
<evidence type="ECO:0000313" key="1">
    <source>
        <dbReference type="EMBL" id="CAA0821968.1"/>
    </source>
</evidence>
<dbReference type="Proteomes" id="UP001153555">
    <property type="component" value="Unassembled WGS sequence"/>
</dbReference>
<feature type="non-terminal residue" evidence="1">
    <location>
        <position position="82"/>
    </location>
</feature>
<evidence type="ECO:0000313" key="2">
    <source>
        <dbReference type="Proteomes" id="UP001153555"/>
    </source>
</evidence>